<reference evidence="1" key="1">
    <citation type="submission" date="2018-08" db="EMBL/GenBank/DDBJ databases">
        <title>Identification of Burkholderia cepacia strains that express a Burkholderia pseudomallei-like capsular polysaccharide.</title>
        <authorList>
            <person name="Burtnick M.N."/>
            <person name="Vongsouvath M."/>
            <person name="Newton P."/>
            <person name="Wuthiekanun V."/>
            <person name="Limmathurotsakul D."/>
            <person name="Brett P.J."/>
            <person name="Chantratita N."/>
            <person name="Dance D.A."/>
        </authorList>
    </citation>
    <scope>NUCLEOTIDE SEQUENCE</scope>
    <source>
        <strain evidence="1">SBXCC001</strain>
    </source>
</reference>
<protein>
    <submittedName>
        <fullName evidence="1">Uncharacterized protein</fullName>
    </submittedName>
</protein>
<name>A0AAW9CWS4_BURTH</name>
<proteinExistence type="predicted"/>
<comment type="caution">
    <text evidence="1">The sequence shown here is derived from an EMBL/GenBank/DDBJ whole genome shotgun (WGS) entry which is preliminary data.</text>
</comment>
<evidence type="ECO:0000313" key="1">
    <source>
        <dbReference type="EMBL" id="MDW9255370.1"/>
    </source>
</evidence>
<dbReference type="Proteomes" id="UP001272137">
    <property type="component" value="Unassembled WGS sequence"/>
</dbReference>
<accession>A0AAW9CWS4</accession>
<sequence length="40" mass="4739">MRKIFCVVKIMLRGTTRSIAAWKTAFHNKKLKQQSIDFIE</sequence>
<dbReference type="AlphaFoldDB" id="A0AAW9CWS4"/>
<gene>
    <name evidence="1" type="ORF">C7S16_1200</name>
</gene>
<dbReference type="EMBL" id="QXCT01000002">
    <property type="protein sequence ID" value="MDW9255370.1"/>
    <property type="molecule type" value="Genomic_DNA"/>
</dbReference>
<evidence type="ECO:0000313" key="2">
    <source>
        <dbReference type="Proteomes" id="UP001272137"/>
    </source>
</evidence>
<organism evidence="1 2">
    <name type="scientific">Burkholderia thailandensis</name>
    <dbReference type="NCBI Taxonomy" id="57975"/>
    <lineage>
        <taxon>Bacteria</taxon>
        <taxon>Pseudomonadati</taxon>
        <taxon>Pseudomonadota</taxon>
        <taxon>Betaproteobacteria</taxon>
        <taxon>Burkholderiales</taxon>
        <taxon>Burkholderiaceae</taxon>
        <taxon>Burkholderia</taxon>
        <taxon>pseudomallei group</taxon>
    </lineage>
</organism>